<accession>A0A4Y2LRN4</accession>
<dbReference type="EMBL" id="BGPR01006252">
    <property type="protein sequence ID" value="GBN17418.1"/>
    <property type="molecule type" value="Genomic_DNA"/>
</dbReference>
<sequence>MRPDIIVQFENQILIIDITVTFEDEPDAFDRARERKKVHYNALLDLFKTPTNHVEIFAFVMGALGSWDPQNDILMRKFVTRSYLNLFRKLCTSDTIRWSRDIYVEHITGVRQFDQTQLTNDLTRPQEPTEDDPLYTDINNAQTADNSTANNQAEDNEEATDENNV</sequence>
<evidence type="ECO:0000313" key="3">
    <source>
        <dbReference type="Proteomes" id="UP000499080"/>
    </source>
</evidence>
<organism evidence="2 3">
    <name type="scientific">Araneus ventricosus</name>
    <name type="common">Orbweaver spider</name>
    <name type="synonym">Epeira ventricosa</name>
    <dbReference type="NCBI Taxonomy" id="182803"/>
    <lineage>
        <taxon>Eukaryota</taxon>
        <taxon>Metazoa</taxon>
        <taxon>Ecdysozoa</taxon>
        <taxon>Arthropoda</taxon>
        <taxon>Chelicerata</taxon>
        <taxon>Arachnida</taxon>
        <taxon>Araneae</taxon>
        <taxon>Araneomorphae</taxon>
        <taxon>Entelegynae</taxon>
        <taxon>Araneoidea</taxon>
        <taxon>Araneidae</taxon>
        <taxon>Araneus</taxon>
    </lineage>
</organism>
<feature type="non-terminal residue" evidence="2">
    <location>
        <position position="1"/>
    </location>
</feature>
<evidence type="ECO:0000313" key="2">
    <source>
        <dbReference type="EMBL" id="GBN17418.1"/>
    </source>
</evidence>
<evidence type="ECO:0000256" key="1">
    <source>
        <dbReference type="SAM" id="MobiDB-lite"/>
    </source>
</evidence>
<reference evidence="2 3" key="1">
    <citation type="journal article" date="2019" name="Sci. Rep.">
        <title>Orb-weaving spider Araneus ventricosus genome elucidates the spidroin gene catalogue.</title>
        <authorList>
            <person name="Kono N."/>
            <person name="Nakamura H."/>
            <person name="Ohtoshi R."/>
            <person name="Moran D.A.P."/>
            <person name="Shinohara A."/>
            <person name="Yoshida Y."/>
            <person name="Fujiwara M."/>
            <person name="Mori M."/>
            <person name="Tomita M."/>
            <person name="Arakawa K."/>
        </authorList>
    </citation>
    <scope>NUCLEOTIDE SEQUENCE [LARGE SCALE GENOMIC DNA]</scope>
</reference>
<dbReference type="OrthoDB" id="8195432at2759"/>
<feature type="region of interest" description="Disordered" evidence="1">
    <location>
        <begin position="120"/>
        <end position="165"/>
    </location>
</feature>
<dbReference type="AlphaFoldDB" id="A0A4Y2LRN4"/>
<feature type="compositionally biased region" description="Acidic residues" evidence="1">
    <location>
        <begin position="154"/>
        <end position="165"/>
    </location>
</feature>
<keyword evidence="3" id="KW-1185">Reference proteome</keyword>
<feature type="compositionally biased region" description="Polar residues" evidence="1">
    <location>
        <begin position="137"/>
        <end position="147"/>
    </location>
</feature>
<dbReference type="Proteomes" id="UP000499080">
    <property type="component" value="Unassembled WGS sequence"/>
</dbReference>
<protein>
    <submittedName>
        <fullName evidence="2">Uncharacterized protein</fullName>
    </submittedName>
</protein>
<comment type="caution">
    <text evidence="2">The sequence shown here is derived from an EMBL/GenBank/DDBJ whole genome shotgun (WGS) entry which is preliminary data.</text>
</comment>
<name>A0A4Y2LRN4_ARAVE</name>
<proteinExistence type="predicted"/>
<gene>
    <name evidence="2" type="ORF">AVEN_61833_1</name>
</gene>